<evidence type="ECO:0000256" key="7">
    <source>
        <dbReference type="SAM" id="Phobius"/>
    </source>
</evidence>
<dbReference type="RefSeq" id="WP_013935096.1">
    <property type="nucleotide sequence ID" value="NC_015710.1"/>
</dbReference>
<dbReference type="AlphaFoldDB" id="F8L316"/>
<keyword evidence="7" id="KW-0812">Transmembrane</keyword>
<dbReference type="EC" id="5.2.1.8" evidence="6"/>
<keyword evidence="10" id="KW-1185">Reference proteome</keyword>
<evidence type="ECO:0000256" key="3">
    <source>
        <dbReference type="ARBA" id="ARBA00023110"/>
    </source>
</evidence>
<dbReference type="SUPFAM" id="SSF54534">
    <property type="entry name" value="FKBP-like"/>
    <property type="match status" value="1"/>
</dbReference>
<evidence type="ECO:0000256" key="1">
    <source>
        <dbReference type="ARBA" id="ARBA00000971"/>
    </source>
</evidence>
<dbReference type="GO" id="GO:0003755">
    <property type="term" value="F:peptidyl-prolyl cis-trans isomerase activity"/>
    <property type="evidence" value="ECO:0007669"/>
    <property type="project" value="UniProtKB-UniRule"/>
</dbReference>
<evidence type="ECO:0000256" key="6">
    <source>
        <dbReference type="RuleBase" id="RU003915"/>
    </source>
</evidence>
<name>F8L316_SIMNZ</name>
<dbReference type="Proteomes" id="UP000000496">
    <property type="component" value="Plasmid pSn"/>
</dbReference>
<comment type="similarity">
    <text evidence="2 6">Belongs to the FKBP-type PPIase family.</text>
</comment>
<dbReference type="Gene3D" id="3.10.50.40">
    <property type="match status" value="1"/>
</dbReference>
<evidence type="ECO:0000313" key="9">
    <source>
        <dbReference type="EMBL" id="CCB87862.1"/>
    </source>
</evidence>
<keyword evidence="7" id="KW-0472">Membrane</keyword>
<sequence length="225" mass="25752">MSLKNLAYFFCGVIVTGITFIAWNYIDRSHVSISEEALGGMFYEELAKYPAECDVDKITLVMRDISYGKRKKMSRQDREEILFELASRESEEIARQNLLLAEAYLKSISNRPEIMSVIDEKVYIEILQQGSGEKVSQEDCVSIKFVQYDIDGKVIRDTQEQAIMIPLSRMIKGFKVGLEGTKVGERRKIYIHPDCGFSKIGRSDYPNQLLIYEVQVVSIHSHSSD</sequence>
<dbReference type="PANTHER" id="PTHR43811:SF19">
    <property type="entry name" value="39 KDA FK506-BINDING NUCLEAR PROTEIN"/>
    <property type="match status" value="1"/>
</dbReference>
<comment type="catalytic activity">
    <reaction evidence="1 5 6">
        <text>[protein]-peptidylproline (omega=180) = [protein]-peptidylproline (omega=0)</text>
        <dbReference type="Rhea" id="RHEA:16237"/>
        <dbReference type="Rhea" id="RHEA-COMP:10747"/>
        <dbReference type="Rhea" id="RHEA-COMP:10748"/>
        <dbReference type="ChEBI" id="CHEBI:83833"/>
        <dbReference type="ChEBI" id="CHEBI:83834"/>
        <dbReference type="EC" id="5.2.1.8"/>
    </reaction>
</comment>
<dbReference type="InterPro" id="IPR046357">
    <property type="entry name" value="PPIase_dom_sf"/>
</dbReference>
<evidence type="ECO:0000256" key="2">
    <source>
        <dbReference type="ARBA" id="ARBA00006577"/>
    </source>
</evidence>
<dbReference type="OrthoDB" id="669809at2"/>
<dbReference type="eggNOG" id="COG0545">
    <property type="taxonomic scope" value="Bacteria"/>
</dbReference>
<proteinExistence type="inferred from homology"/>
<geneLocation type="plasmid" evidence="9 10">
    <name>pSn</name>
</geneLocation>
<protein>
    <recommendedName>
        <fullName evidence="6">Peptidyl-prolyl cis-trans isomerase</fullName>
        <ecNumber evidence="6">5.2.1.8</ecNumber>
    </recommendedName>
</protein>
<keyword evidence="3 5" id="KW-0697">Rotamase</keyword>
<gene>
    <name evidence="9" type="primary">mip</name>
    <name evidence="9" type="ordered locus">SNE_B25030</name>
</gene>
<dbReference type="KEGG" id="sng:SNE_B25030"/>
<evidence type="ECO:0000256" key="5">
    <source>
        <dbReference type="PROSITE-ProRule" id="PRU00277"/>
    </source>
</evidence>
<keyword evidence="7" id="KW-1133">Transmembrane helix</keyword>
<keyword evidence="9" id="KW-0614">Plasmid</keyword>
<feature type="domain" description="PPIase FKBP-type" evidence="8">
    <location>
        <begin position="138"/>
        <end position="220"/>
    </location>
</feature>
<dbReference type="EMBL" id="FR872581">
    <property type="protein sequence ID" value="CCB87862.1"/>
    <property type="molecule type" value="Genomic_DNA"/>
</dbReference>
<feature type="transmembrane region" description="Helical" evidence="7">
    <location>
        <begin position="6"/>
        <end position="26"/>
    </location>
</feature>
<organism evidence="9 10">
    <name type="scientific">Simkania negevensis (strain ATCC VR-1471 / DSM 27360 / Z)</name>
    <dbReference type="NCBI Taxonomy" id="331113"/>
    <lineage>
        <taxon>Bacteria</taxon>
        <taxon>Pseudomonadati</taxon>
        <taxon>Chlamydiota</taxon>
        <taxon>Chlamydiia</taxon>
        <taxon>Parachlamydiales</taxon>
        <taxon>Simkaniaceae</taxon>
        <taxon>Simkania</taxon>
    </lineage>
</organism>
<dbReference type="InterPro" id="IPR001179">
    <property type="entry name" value="PPIase_FKBP_dom"/>
</dbReference>
<evidence type="ECO:0000256" key="4">
    <source>
        <dbReference type="ARBA" id="ARBA00023235"/>
    </source>
</evidence>
<keyword evidence="4 5" id="KW-0413">Isomerase</keyword>
<dbReference type="Pfam" id="PF00254">
    <property type="entry name" value="FKBP_C"/>
    <property type="match status" value="1"/>
</dbReference>
<dbReference type="PANTHER" id="PTHR43811">
    <property type="entry name" value="FKBP-TYPE PEPTIDYL-PROLYL CIS-TRANS ISOMERASE FKPA"/>
    <property type="match status" value="1"/>
</dbReference>
<reference evidence="9 10" key="1">
    <citation type="journal article" date="2011" name="Mol. Biol. Evol.">
        <title>Unity in variety--the pan-genome of the Chlamydiae.</title>
        <authorList>
            <person name="Collingro A."/>
            <person name="Tischler P."/>
            <person name="Weinmaier T."/>
            <person name="Penz T."/>
            <person name="Heinz E."/>
            <person name="Brunham R.C."/>
            <person name="Read T.D."/>
            <person name="Bavoil P.M."/>
            <person name="Sachse K."/>
            <person name="Kahane S."/>
            <person name="Friedman M.G."/>
            <person name="Rattei T."/>
            <person name="Myers G.S."/>
            <person name="Horn M."/>
        </authorList>
    </citation>
    <scope>NUCLEOTIDE SEQUENCE [LARGE SCALE GENOMIC DNA]</scope>
    <source>
        <strain evidence="10">ATCC VR-1471 / Z</strain>
        <plasmid evidence="9 10">pSn</plasmid>
    </source>
</reference>
<dbReference type="PROSITE" id="PS50059">
    <property type="entry name" value="FKBP_PPIASE"/>
    <property type="match status" value="1"/>
</dbReference>
<evidence type="ECO:0000313" key="10">
    <source>
        <dbReference type="Proteomes" id="UP000000496"/>
    </source>
</evidence>
<evidence type="ECO:0000259" key="8">
    <source>
        <dbReference type="PROSITE" id="PS50059"/>
    </source>
</evidence>
<accession>F8L316</accession>
<dbReference type="HOGENOM" id="CLU_1229205_0_0_0"/>